<dbReference type="Proteomes" id="UP000033423">
    <property type="component" value="Unassembled WGS sequence"/>
</dbReference>
<sequence>MAASDIATASNGIPCFGSPITLALCPQCMILLSYQRHHLLMLVIVSVFTPTVLGEFGL</sequence>
<feature type="transmembrane region" description="Helical" evidence="1">
    <location>
        <begin position="39"/>
        <end position="57"/>
    </location>
</feature>
<gene>
    <name evidence="3" type="ORF">MBAV_002506</name>
    <name evidence="2" type="ORF">MBAV_005024</name>
</gene>
<comment type="caution">
    <text evidence="3">The sequence shown here is derived from an EMBL/GenBank/DDBJ whole genome shotgun (WGS) entry which is preliminary data.</text>
</comment>
<protein>
    <submittedName>
        <fullName evidence="3">Membrane protein</fullName>
    </submittedName>
</protein>
<keyword evidence="4" id="KW-1185">Reference proteome</keyword>
<proteinExistence type="predicted"/>
<keyword evidence="1" id="KW-0812">Transmembrane</keyword>
<name>A0A0F3GTQ3_9BACT</name>
<keyword evidence="1" id="KW-0472">Membrane</keyword>
<dbReference type="EMBL" id="LACI01001084">
    <property type="protein sequence ID" value="KJU85299.1"/>
    <property type="molecule type" value="Genomic_DNA"/>
</dbReference>
<dbReference type="EMBL" id="LACI01002173">
    <property type="protein sequence ID" value="KJU82782.1"/>
    <property type="molecule type" value="Genomic_DNA"/>
</dbReference>
<accession>A0A0F3GTQ3</accession>
<evidence type="ECO:0000313" key="2">
    <source>
        <dbReference type="EMBL" id="KJU82782.1"/>
    </source>
</evidence>
<evidence type="ECO:0000313" key="3">
    <source>
        <dbReference type="EMBL" id="KJU85299.1"/>
    </source>
</evidence>
<reference evidence="3 4" key="1">
    <citation type="submission" date="2015-02" db="EMBL/GenBank/DDBJ databases">
        <title>Single-cell genomics of uncultivated deep-branching MTB reveals a conserved set of magnetosome genes.</title>
        <authorList>
            <person name="Kolinko S."/>
            <person name="Richter M."/>
            <person name="Glockner F.O."/>
            <person name="Brachmann A."/>
            <person name="Schuler D."/>
        </authorList>
    </citation>
    <scope>NUCLEOTIDE SEQUENCE [LARGE SCALE GENOMIC DNA]</scope>
    <source>
        <strain evidence="3">TM-1</strain>
    </source>
</reference>
<dbReference type="AlphaFoldDB" id="A0A0F3GTQ3"/>
<evidence type="ECO:0000313" key="4">
    <source>
        <dbReference type="Proteomes" id="UP000033423"/>
    </source>
</evidence>
<evidence type="ECO:0000256" key="1">
    <source>
        <dbReference type="SAM" id="Phobius"/>
    </source>
</evidence>
<organism evidence="3 4">
    <name type="scientific">Candidatus Magnetobacterium bavaricum</name>
    <dbReference type="NCBI Taxonomy" id="29290"/>
    <lineage>
        <taxon>Bacteria</taxon>
        <taxon>Pseudomonadati</taxon>
        <taxon>Nitrospirota</taxon>
        <taxon>Thermodesulfovibrionia</taxon>
        <taxon>Thermodesulfovibrionales</taxon>
        <taxon>Candidatus Magnetobacteriaceae</taxon>
        <taxon>Candidatus Magnetobacterium</taxon>
    </lineage>
</organism>
<keyword evidence="1" id="KW-1133">Transmembrane helix</keyword>